<evidence type="ECO:0000313" key="2">
    <source>
        <dbReference type="EMBL" id="SED27424.1"/>
    </source>
</evidence>
<keyword evidence="1" id="KW-0472">Membrane</keyword>
<dbReference type="Proteomes" id="UP000198982">
    <property type="component" value="Unassembled WGS sequence"/>
</dbReference>
<keyword evidence="3" id="KW-1185">Reference proteome</keyword>
<dbReference type="RefSeq" id="WP_092320615.1">
    <property type="nucleotide sequence ID" value="NZ_FNTJ01000003.1"/>
</dbReference>
<gene>
    <name evidence="2" type="ORF">SAMN05216178_6568</name>
</gene>
<reference evidence="3" key="1">
    <citation type="submission" date="2016-10" db="EMBL/GenBank/DDBJ databases">
        <authorList>
            <person name="Varghese N."/>
            <person name="Submissions S."/>
        </authorList>
    </citation>
    <scope>NUCLEOTIDE SEQUENCE [LARGE SCALE GENOMIC DNA]</scope>
    <source>
        <strain evidence="3">DSM 9751</strain>
    </source>
</reference>
<accession>A0A1H4ZD61</accession>
<name>A0A1H4ZD61_9PSED</name>
<proteinExistence type="predicted"/>
<organism evidence="2 3">
    <name type="scientific">Pseudomonas saponiphila</name>
    <dbReference type="NCBI Taxonomy" id="556534"/>
    <lineage>
        <taxon>Bacteria</taxon>
        <taxon>Pseudomonadati</taxon>
        <taxon>Pseudomonadota</taxon>
        <taxon>Gammaproteobacteria</taxon>
        <taxon>Pseudomonadales</taxon>
        <taxon>Pseudomonadaceae</taxon>
        <taxon>Pseudomonas</taxon>
    </lineage>
</organism>
<dbReference type="EMBL" id="FNTJ01000003">
    <property type="protein sequence ID" value="SED27424.1"/>
    <property type="molecule type" value="Genomic_DNA"/>
</dbReference>
<evidence type="ECO:0000256" key="1">
    <source>
        <dbReference type="SAM" id="Phobius"/>
    </source>
</evidence>
<keyword evidence="1" id="KW-0812">Transmembrane</keyword>
<feature type="transmembrane region" description="Helical" evidence="1">
    <location>
        <begin position="113"/>
        <end position="130"/>
    </location>
</feature>
<evidence type="ECO:0000313" key="3">
    <source>
        <dbReference type="Proteomes" id="UP000198982"/>
    </source>
</evidence>
<sequence length="140" mass="15094">MTDAITIQNPRNRGGSTGHVLAKRSVTFTEIRTQVAFFLLLTALFTLVPGVSEAATTGGKGGGFNGQFGPDTTLVTNTSDSLKGWWKAIATWGLWLSIAGFLFSIIFAGGRWWWIPVAVMLICLFGEPAITKVAEWADLS</sequence>
<feature type="transmembrane region" description="Helical" evidence="1">
    <location>
        <begin position="31"/>
        <end position="51"/>
    </location>
</feature>
<protein>
    <submittedName>
        <fullName evidence="2">Uncharacterized protein</fullName>
    </submittedName>
</protein>
<dbReference type="AlphaFoldDB" id="A0A1H4ZD61"/>
<feature type="transmembrane region" description="Helical" evidence="1">
    <location>
        <begin position="89"/>
        <end position="107"/>
    </location>
</feature>
<keyword evidence="1" id="KW-1133">Transmembrane helix</keyword>